<evidence type="ECO:0000313" key="2">
    <source>
        <dbReference type="Proteomes" id="UP000801492"/>
    </source>
</evidence>
<organism evidence="1 2">
    <name type="scientific">Ignelater luminosus</name>
    <name type="common">Cucubano</name>
    <name type="synonym">Pyrophorus luminosus</name>
    <dbReference type="NCBI Taxonomy" id="2038154"/>
    <lineage>
        <taxon>Eukaryota</taxon>
        <taxon>Metazoa</taxon>
        <taxon>Ecdysozoa</taxon>
        <taxon>Arthropoda</taxon>
        <taxon>Hexapoda</taxon>
        <taxon>Insecta</taxon>
        <taxon>Pterygota</taxon>
        <taxon>Neoptera</taxon>
        <taxon>Endopterygota</taxon>
        <taxon>Coleoptera</taxon>
        <taxon>Polyphaga</taxon>
        <taxon>Elateriformia</taxon>
        <taxon>Elateroidea</taxon>
        <taxon>Elateridae</taxon>
        <taxon>Agrypninae</taxon>
        <taxon>Pyrophorini</taxon>
        <taxon>Ignelater</taxon>
    </lineage>
</organism>
<gene>
    <name evidence="1" type="ORF">ILUMI_09742</name>
</gene>
<sequence length="139" mass="16827">MKFSQEELVHMVYLLVEIDRNYLLASQKHPHVERKADVRCFQKLNERFERTEKVECKKQERPKTITNEENEFLVVGSAVEDPNVSMRTITRGIGIPLTSVWRILNRNKFHPFHYQLVQELDQRDFNQRFTFCRWCLEKE</sequence>
<dbReference type="EMBL" id="VTPC01005122">
    <property type="protein sequence ID" value="KAF2896434.1"/>
    <property type="molecule type" value="Genomic_DNA"/>
</dbReference>
<evidence type="ECO:0000313" key="1">
    <source>
        <dbReference type="EMBL" id="KAF2896434.1"/>
    </source>
</evidence>
<protein>
    <submittedName>
        <fullName evidence="1">Uncharacterized protein</fullName>
    </submittedName>
</protein>
<dbReference type="PANTHER" id="PTHR47326:SF1">
    <property type="entry name" value="HTH PSQ-TYPE DOMAIN-CONTAINING PROTEIN"/>
    <property type="match status" value="1"/>
</dbReference>
<dbReference type="Proteomes" id="UP000801492">
    <property type="component" value="Unassembled WGS sequence"/>
</dbReference>
<name>A0A8K0D1S8_IGNLU</name>
<reference evidence="1" key="1">
    <citation type="submission" date="2019-08" db="EMBL/GenBank/DDBJ databases">
        <title>The genome of the North American firefly Photinus pyralis.</title>
        <authorList>
            <consortium name="Photinus pyralis genome working group"/>
            <person name="Fallon T.R."/>
            <person name="Sander Lower S.E."/>
            <person name="Weng J.-K."/>
        </authorList>
    </citation>
    <scope>NUCLEOTIDE SEQUENCE</scope>
    <source>
        <strain evidence="1">TRF0915ILg1</strain>
        <tissue evidence="1">Whole body</tissue>
    </source>
</reference>
<keyword evidence="2" id="KW-1185">Reference proteome</keyword>
<dbReference type="OrthoDB" id="6767312at2759"/>
<accession>A0A8K0D1S8</accession>
<proteinExistence type="predicted"/>
<dbReference type="AlphaFoldDB" id="A0A8K0D1S8"/>
<comment type="caution">
    <text evidence="1">The sequence shown here is derived from an EMBL/GenBank/DDBJ whole genome shotgun (WGS) entry which is preliminary data.</text>
</comment>
<dbReference type="PANTHER" id="PTHR47326">
    <property type="entry name" value="TRANSPOSABLE ELEMENT TC3 TRANSPOSASE-LIKE PROTEIN"/>
    <property type="match status" value="1"/>
</dbReference>